<keyword evidence="2" id="KW-0175">Coiled coil</keyword>
<dbReference type="PROSITE" id="PS50158">
    <property type="entry name" value="ZF_CCHC"/>
    <property type="match status" value="1"/>
</dbReference>
<feature type="compositionally biased region" description="Basic and acidic residues" evidence="3">
    <location>
        <begin position="2028"/>
        <end position="2042"/>
    </location>
</feature>
<feature type="region of interest" description="Disordered" evidence="3">
    <location>
        <begin position="2081"/>
        <end position="2121"/>
    </location>
</feature>
<dbReference type="EMBL" id="BKCJ010005259">
    <property type="protein sequence ID" value="GEU65740.1"/>
    <property type="molecule type" value="Genomic_DNA"/>
</dbReference>
<keyword evidence="1" id="KW-0863">Zinc-finger</keyword>
<feature type="region of interest" description="Disordered" evidence="3">
    <location>
        <begin position="1565"/>
        <end position="1609"/>
    </location>
</feature>
<dbReference type="CDD" id="cd09272">
    <property type="entry name" value="RNase_HI_RT_Ty1"/>
    <property type="match status" value="1"/>
</dbReference>
<feature type="compositionally biased region" description="Polar residues" evidence="3">
    <location>
        <begin position="1571"/>
        <end position="1580"/>
    </location>
</feature>
<feature type="compositionally biased region" description="Acidic residues" evidence="3">
    <location>
        <begin position="1726"/>
        <end position="1735"/>
    </location>
</feature>
<gene>
    <name evidence="5" type="ORF">Tci_037718</name>
</gene>
<feature type="region of interest" description="Disordered" evidence="3">
    <location>
        <begin position="1627"/>
        <end position="1751"/>
    </location>
</feature>
<dbReference type="PANTHER" id="PTHR11439">
    <property type="entry name" value="GAG-POL-RELATED RETROTRANSPOSON"/>
    <property type="match status" value="1"/>
</dbReference>
<feature type="compositionally biased region" description="Gly residues" evidence="3">
    <location>
        <begin position="2043"/>
        <end position="2055"/>
    </location>
</feature>
<feature type="domain" description="CCHC-type" evidence="4">
    <location>
        <begin position="221"/>
        <end position="236"/>
    </location>
</feature>
<feature type="compositionally biased region" description="Polar residues" evidence="3">
    <location>
        <begin position="1629"/>
        <end position="1641"/>
    </location>
</feature>
<dbReference type="GO" id="GO:0003676">
    <property type="term" value="F:nucleic acid binding"/>
    <property type="evidence" value="ECO:0007669"/>
    <property type="project" value="InterPro"/>
</dbReference>
<accession>A0A6L2LWR6</accession>
<dbReference type="InterPro" id="IPR036875">
    <property type="entry name" value="Znf_CCHC_sf"/>
</dbReference>
<dbReference type="GO" id="GO:0008270">
    <property type="term" value="F:zinc ion binding"/>
    <property type="evidence" value="ECO:0007669"/>
    <property type="project" value="UniProtKB-KW"/>
</dbReference>
<feature type="compositionally biased region" description="Basic and acidic residues" evidence="3">
    <location>
        <begin position="1694"/>
        <end position="1713"/>
    </location>
</feature>
<dbReference type="SUPFAM" id="SSF56672">
    <property type="entry name" value="DNA/RNA polymerases"/>
    <property type="match status" value="1"/>
</dbReference>
<dbReference type="InterPro" id="IPR001878">
    <property type="entry name" value="Znf_CCHC"/>
</dbReference>
<dbReference type="SMART" id="SM00343">
    <property type="entry name" value="ZnF_C2HC"/>
    <property type="match status" value="1"/>
</dbReference>
<evidence type="ECO:0000313" key="5">
    <source>
        <dbReference type="EMBL" id="GEU65740.1"/>
    </source>
</evidence>
<dbReference type="Pfam" id="PF07727">
    <property type="entry name" value="RVT_2"/>
    <property type="match status" value="1"/>
</dbReference>
<evidence type="ECO:0000256" key="1">
    <source>
        <dbReference type="PROSITE-ProRule" id="PRU00047"/>
    </source>
</evidence>
<dbReference type="Gene3D" id="4.10.60.10">
    <property type="entry name" value="Zinc finger, CCHC-type"/>
    <property type="match status" value="1"/>
</dbReference>
<reference evidence="5" key="1">
    <citation type="journal article" date="2019" name="Sci. Rep.">
        <title>Draft genome of Tanacetum cinerariifolium, the natural source of mosquito coil.</title>
        <authorList>
            <person name="Yamashiro T."/>
            <person name="Shiraishi A."/>
            <person name="Satake H."/>
            <person name="Nakayama K."/>
        </authorList>
    </citation>
    <scope>NUCLEOTIDE SEQUENCE</scope>
</reference>
<feature type="coiled-coil region" evidence="2">
    <location>
        <begin position="392"/>
        <end position="467"/>
    </location>
</feature>
<dbReference type="InterPro" id="IPR043502">
    <property type="entry name" value="DNA/RNA_pol_sf"/>
</dbReference>
<protein>
    <submittedName>
        <fullName evidence="5">Copia protein</fullName>
    </submittedName>
</protein>
<sequence>MTTLAEKEILSGADNRPPMLGKDMYGSWKIRMELYMMNRQLARMILESVENGPLIWPSIKENGVTRLKKYSKLSAMEAIQADCDERECKLYDEFDKFAYKKGESLREFYLRFSLLLNDMNIYNKKLEQFQANIKFLNTLPPEWSKFVTNVKLVRDLHTTNVDQIHAYLGQHEFHANEDRLMHERNSDPLALVATHQMTHTSRTYTLGASGNNFGKQRTVICYNCKGEGHMSKHCTKPKRKRDESWFKDKVLLVQAQANGQILHEEGLVFLGDPGIEEAQTTQNVSTHNAAYQADDLNAYDSDCDEINTAKVLLMANLSHYGFDDHAEVHNHDTMNHNLINQAVQYVNESQQAAVQNLNFPTQQDALILSVIEQLKTQLVNYTKINLDNKSVNETLTAELKRYKDQVRILKEGHNVDLKSNDIVLDSCAQSVEIDNLKETLSEHLKQKESLKQTVTLLKNEFQKEESRNIDREIALEKQIKEFFYDHTTKQALETNAIVIHDSEETLMLAEESRSKMILKQKDPMMSEKKVNTKPFDYTVLNQLSQDFETRFVPQTEFSAKQVFWSQNSVNSEEPNPSTGPTQVEVSNELPKVSMMNTSLKKLKHHLASFDVAVEQHRVESKRFQVKMNKVLNENERLLEQVISKDILNMVVNSTMNNAYEPVHEYDRCDKLKTDLQKDFIKRDIYDKLFKRYTTLEKHCTSLEVDTQLEKEIFQRDNSFSQQSVPSFDQLFKINELNSLSQEKEMVIKKLKERIKSLSGNTKEDNIKQELEEIETISIELDHRVTKLIVENDLKEKVLVITALKDNLRKLKGKVVVDEAVILHHIDPKLLKIDVPPLAPKLQNNRTAHYDYIKHTQEETVTLREIVEQERSLNPLNTSADSAFAVVGFPSESRTEVSSDQSSSTDSIHTIVHPDHQISQHNSKWTKDYPLENIISQLARPVSIRLQLHEQALFCYYDAFLTFIKPKTYKDALTQSCWIEAMQAKLNEFERLEQMDVKTAFLNGNLWEEVYVSQPYGFVDPDNPNHVYKLKKALYGLKQAPRACYDMLSSFLLSQDFSKGSVDPTMFICRNGNDLLLVQIYVDDIIFAASTPELCDIFAKIMCSKFKMSMMGKISFFLGLQISQSPRGIFINQSKYAVESLNKYSFKYCDPVDTPMVEKSKLDEDKEGKAVDPSHYRGMIGTLLYLTANIPDLQFAIYMCARYQARPTKKHLHAVKKIFRYIRGTVNRGLWYPKDYLIALTAFADADDAGCQDTRRSTSGSLQFLGDRLISWSSKRQKSAAISSTEAEYIALTMDMTIDQQVALDKALVPHVSRLRIGKSNFHLRSYITSKESTLQAVYDVLRLTPFYKAFLVTTDVPEICMQEFWATATVYYYSICFKMNNKKRIVNLEYFREMLHICPRIPNKTFDELPFEEEILAFLRYLGHSGEIKKITNVNINKLHQPWRSFAAVINKCLSGKSTGYDSLWLSQAQILLGMYHKKNVDFAYLLWEDFVHQVEHKDAKKSNEMHHLRFIKVIINFFMTKDPLYPRRNKFGAMLPVELTNKDIRNSAAYKEYYAIASGATPPKTKATVRKTQSSSDTTMPPPTAAGTRLSTSAKGKQPAKSSKAKGLSVLSEVALTKAEQIKLATKRSLQQTHISQASRSGVDEGTGIIPGVPDVPTDEPDEEISWKSSDEDDDDDVDDNDDDQDLDNNGDDFVHPKLSTHDEEAKDEESFNRIVQTPSQVENSNDEGNDDETHDMNVGGDEGPNAKDDNEELYRDVNINLEGRDIQMIDFATSMLNPSPDTRNDSLFESTHRVDALVSTTVVPLLVTAPTIPPPSIPIISQVQQAPVPSPTTAPSLFMQDLPNFGSLFGFDHRLKTLEDNFLEFMQTNQFVEAVSSIPGIVDRYIDHQMNEAVKVAIIKEQVKDQVKVQVFKILPKINKTINEQLKAEVLTRSSISSKTSYAVAADLSELELKKILIEKMESNKSIHRLDEQRNLYKALVDAYKCDKIILDTYGDTVTFKRHRDDEDKDEEPSAGSDRRSKRRREGKEPESTSAPKEKGMSGGGGIAGGGGGKAAAKVVVVLRRWLAEEVMMVSAVKRGGSGKSTKGSKSHQKTARESAPAEEPMQTTQDLEEPSHQEFETCAADDQPISDLAKQADSLTSFNELMDTLVDFLVFLMNRLKVDTLTPEFLAGVESYQKKLNLITPDKYKSDLKRKEAYTAYSNPRGFIYQNKDKKNRLMHIDELHKFSDGTLNDVRTALDDRLKGIRMKYLPQTIWRRSDKERVAAMIQATDKQLKTRRIMRSLEKFVGRSSQILRKLKDVGGDESIDSAFARFNTNITILKALDEGYSSKNYVKKFLRALHPKWRAEVTTLKESKDLTSLSLDELIGNLKVHEMIIKKDSKIVKVEGEKRPLTLKAKKESSDEESSTSGSKDEEYAMVVRDSRSSSREKEERPKPPKDKNQRVLLGGSWSDNGKKDDKKAKDETCLMAQVSSKVHFESSYFSDENSSIYDIVLDSQYDKLCKMSLKINTKNKRLKAVSNSLENKISELKEKLSKLERNNGVNLECAMCQILRIDNEKLKEEALKLIQFQKSTRSLNEMLSTQKPSEDTSV</sequence>
<evidence type="ECO:0000259" key="4">
    <source>
        <dbReference type="PROSITE" id="PS50158"/>
    </source>
</evidence>
<keyword evidence="1" id="KW-0862">Zinc</keyword>
<keyword evidence="1" id="KW-0479">Metal-binding</keyword>
<comment type="caution">
    <text evidence="5">The sequence shown here is derived from an EMBL/GenBank/DDBJ whole genome shotgun (WGS) entry which is preliminary data.</text>
</comment>
<evidence type="ECO:0000256" key="3">
    <source>
        <dbReference type="SAM" id="MobiDB-lite"/>
    </source>
</evidence>
<dbReference type="PANTHER" id="PTHR11439:SF509">
    <property type="entry name" value="RNA-DIRECTED DNA POLYMERASE"/>
    <property type="match status" value="1"/>
</dbReference>
<feature type="compositionally biased region" description="Polar residues" evidence="3">
    <location>
        <begin position="1715"/>
        <end position="1725"/>
    </location>
</feature>
<proteinExistence type="predicted"/>
<feature type="compositionally biased region" description="Acidic residues" evidence="3">
    <location>
        <begin position="1672"/>
        <end position="1692"/>
    </location>
</feature>
<dbReference type="SUPFAM" id="SSF57756">
    <property type="entry name" value="Retrovirus zinc finger-like domains"/>
    <property type="match status" value="1"/>
</dbReference>
<organism evidence="5">
    <name type="scientific">Tanacetum cinerariifolium</name>
    <name type="common">Dalmatian daisy</name>
    <name type="synonym">Chrysanthemum cinerariifolium</name>
    <dbReference type="NCBI Taxonomy" id="118510"/>
    <lineage>
        <taxon>Eukaryota</taxon>
        <taxon>Viridiplantae</taxon>
        <taxon>Streptophyta</taxon>
        <taxon>Embryophyta</taxon>
        <taxon>Tracheophyta</taxon>
        <taxon>Spermatophyta</taxon>
        <taxon>Magnoliopsida</taxon>
        <taxon>eudicotyledons</taxon>
        <taxon>Gunneridae</taxon>
        <taxon>Pentapetalae</taxon>
        <taxon>asterids</taxon>
        <taxon>campanulids</taxon>
        <taxon>Asterales</taxon>
        <taxon>Asteraceae</taxon>
        <taxon>Asteroideae</taxon>
        <taxon>Anthemideae</taxon>
        <taxon>Anthemidinae</taxon>
        <taxon>Tanacetum</taxon>
    </lineage>
</organism>
<evidence type="ECO:0000256" key="2">
    <source>
        <dbReference type="SAM" id="Coils"/>
    </source>
</evidence>
<feature type="coiled-coil region" evidence="2">
    <location>
        <begin position="733"/>
        <end position="760"/>
    </location>
</feature>
<dbReference type="InterPro" id="IPR013103">
    <property type="entry name" value="RVT_2"/>
</dbReference>
<feature type="compositionally biased region" description="Basic and acidic residues" evidence="3">
    <location>
        <begin position="2414"/>
        <end position="2445"/>
    </location>
</feature>
<feature type="region of interest" description="Disordered" evidence="3">
    <location>
        <begin position="2006"/>
        <end position="2055"/>
    </location>
</feature>
<feature type="region of interest" description="Disordered" evidence="3">
    <location>
        <begin position="2397"/>
        <end position="2464"/>
    </location>
</feature>
<feature type="coiled-coil region" evidence="2">
    <location>
        <begin position="2515"/>
        <end position="2542"/>
    </location>
</feature>
<name>A0A6L2LWR6_TANCI</name>